<dbReference type="InterPro" id="IPR042185">
    <property type="entry name" value="Serpin_sf_2"/>
</dbReference>
<name>A0A915JB60_ROMCU</name>
<dbReference type="InterPro" id="IPR042178">
    <property type="entry name" value="Serpin_sf_1"/>
</dbReference>
<dbReference type="Proteomes" id="UP000887565">
    <property type="component" value="Unplaced"/>
</dbReference>
<accession>A0A915JB60</accession>
<dbReference type="PANTHER" id="PTHR11461:SF211">
    <property type="entry name" value="GH10112P-RELATED"/>
    <property type="match status" value="1"/>
</dbReference>
<dbReference type="Pfam" id="PF00079">
    <property type="entry name" value="Serpin"/>
    <property type="match status" value="1"/>
</dbReference>
<dbReference type="InterPro" id="IPR000215">
    <property type="entry name" value="Serpin_fam"/>
</dbReference>
<dbReference type="InterPro" id="IPR023796">
    <property type="entry name" value="Serpin_dom"/>
</dbReference>
<comment type="similarity">
    <text evidence="1 2">Belongs to the serpin family.</text>
</comment>
<evidence type="ECO:0000313" key="5">
    <source>
        <dbReference type="WBParaSite" id="nRc.2.0.1.t23719-RA"/>
    </source>
</evidence>
<keyword evidence="4" id="KW-1185">Reference proteome</keyword>
<reference evidence="5" key="1">
    <citation type="submission" date="2022-11" db="UniProtKB">
        <authorList>
            <consortium name="WormBaseParasite"/>
        </authorList>
    </citation>
    <scope>IDENTIFICATION</scope>
</reference>
<dbReference type="GO" id="GO:0004867">
    <property type="term" value="F:serine-type endopeptidase inhibitor activity"/>
    <property type="evidence" value="ECO:0007669"/>
    <property type="project" value="InterPro"/>
</dbReference>
<dbReference type="GO" id="GO:0005615">
    <property type="term" value="C:extracellular space"/>
    <property type="evidence" value="ECO:0007669"/>
    <property type="project" value="InterPro"/>
</dbReference>
<dbReference type="SUPFAM" id="SSF56574">
    <property type="entry name" value="Serpins"/>
    <property type="match status" value="1"/>
</dbReference>
<protein>
    <submittedName>
        <fullName evidence="5">Serpin domain-containing protein</fullName>
    </submittedName>
</protein>
<dbReference type="Gene3D" id="2.30.39.10">
    <property type="entry name" value="Alpha-1-antitrypsin, domain 1"/>
    <property type="match status" value="1"/>
</dbReference>
<dbReference type="WBParaSite" id="nRc.2.0.1.t23719-RA">
    <property type="protein sequence ID" value="nRc.2.0.1.t23719-RA"/>
    <property type="gene ID" value="nRc.2.0.1.g23719"/>
</dbReference>
<evidence type="ECO:0000313" key="4">
    <source>
        <dbReference type="Proteomes" id="UP000887565"/>
    </source>
</evidence>
<dbReference type="PANTHER" id="PTHR11461">
    <property type="entry name" value="SERINE PROTEASE INHIBITOR, SERPIN"/>
    <property type="match status" value="1"/>
</dbReference>
<evidence type="ECO:0000256" key="1">
    <source>
        <dbReference type="ARBA" id="ARBA00009500"/>
    </source>
</evidence>
<organism evidence="4 5">
    <name type="scientific">Romanomermis culicivorax</name>
    <name type="common">Nematode worm</name>
    <dbReference type="NCBI Taxonomy" id="13658"/>
    <lineage>
        <taxon>Eukaryota</taxon>
        <taxon>Metazoa</taxon>
        <taxon>Ecdysozoa</taxon>
        <taxon>Nematoda</taxon>
        <taxon>Enoplea</taxon>
        <taxon>Dorylaimia</taxon>
        <taxon>Mermithida</taxon>
        <taxon>Mermithoidea</taxon>
        <taxon>Mermithidae</taxon>
        <taxon>Romanomermis</taxon>
    </lineage>
</organism>
<evidence type="ECO:0000256" key="2">
    <source>
        <dbReference type="RuleBase" id="RU000411"/>
    </source>
</evidence>
<proteinExistence type="inferred from homology"/>
<evidence type="ECO:0000259" key="3">
    <source>
        <dbReference type="SMART" id="SM00093"/>
    </source>
</evidence>
<dbReference type="AlphaFoldDB" id="A0A915JB60"/>
<dbReference type="SMART" id="SM00093">
    <property type="entry name" value="SERPIN"/>
    <property type="match status" value="1"/>
</dbReference>
<sequence length="470" mass="52896">MEPDDFSQPDPNLDDEANGIEKLRLFAENNDRCINYRLTRQLYRTAKPASNFVISPYSLELALYMMYHATNFTSESARQISSKAFSSEGNNPIEMNDYLISLKNLPNNFSIPDFNSSLKAVVMIAIHDDYKLSKSYKKFINDTFANVGYNPIVRGNFNTQGSQIVAQINDKVKGFTSGKIKHILPNNSISSNTAVVLLSAIHLMSAWKVPFQEVRKTEFTTLKKGRTERVTMVSQVMEVPYVATKTYQMIKLPLADERMGVYFVLPKKNSLVALNNISAGALQYLWSEYSESGFPERYVNVSIPEFKVEYSDNLVDDLEKIGIQDIFKAGKGDFSALFDTAYKHLCVQNVHHKSFIKVNREGIEAAAASAFQVGMRFSLEAETNFIADHPFLFYHLLKKKGSTRPGPGLATGEDWTAFFKHSDNTHTIVATFDADNDWRALYTLVGPSSHTASQNAESMVIPMISMFDIS</sequence>
<dbReference type="CDD" id="cd00172">
    <property type="entry name" value="serpin"/>
    <property type="match status" value="1"/>
</dbReference>
<feature type="domain" description="Serpin" evidence="3">
    <location>
        <begin position="36"/>
        <end position="405"/>
    </location>
</feature>
<dbReference type="Gene3D" id="3.30.497.10">
    <property type="entry name" value="Antithrombin, subunit I, domain 2"/>
    <property type="match status" value="1"/>
</dbReference>
<dbReference type="InterPro" id="IPR036186">
    <property type="entry name" value="Serpin_sf"/>
</dbReference>